<dbReference type="PROSITE" id="PS00470">
    <property type="entry name" value="IDH_IMDH"/>
    <property type="match status" value="1"/>
</dbReference>
<dbReference type="AlphaFoldDB" id="A0AAV6KC40"/>
<evidence type="ECO:0000313" key="5">
    <source>
        <dbReference type="Proteomes" id="UP000823749"/>
    </source>
</evidence>
<dbReference type="PANTHER" id="PTHR11835:SF34">
    <property type="entry name" value="ISOCITRATE DEHYDROGENASE [NAD] SUBUNIT ALPHA, MITOCHONDRIAL"/>
    <property type="match status" value="1"/>
</dbReference>
<sequence>MASQIVRRVLRSRAAREILSNQSPTTHSSAATWVFDRSLSSSAADSNLIRATLFPGDGIGPEIADSVKQVFRAAEVPIEWEEHYVGLEVDPRTQSFLTWESLESVRRNKVGLKGPMATPIGKGHRSLNLTLRKELNLYANVRPCYSLPGYKTRYDDVDLITIRENTEGEYSGLEHQVVRGVVESLKIITRQASLRVAEYAFHYAKAHGRDRVSAIHKANIMQKTDGLFLKCCREVAEKYPDIKYEEVVIDNCCMMLVKNPALFDVLVMPNLYGDIISDLCAGLIGGLGLTPRYLLCSCNIGEGGIALAEAVHGSAPDIAGKWVDEWSKPSYIGLGEGGIALAEAVHGSAPDIAGKNLANPTALLLSSVTMLRHLELHDKADRIQDAILNTISEGKYRTADLGGSSSTTDFTKAIIDHL</sequence>
<dbReference type="Gene3D" id="3.40.718.10">
    <property type="entry name" value="Isopropylmalate Dehydrogenase"/>
    <property type="match status" value="2"/>
</dbReference>
<dbReference type="SMART" id="SM01329">
    <property type="entry name" value="Iso_dh"/>
    <property type="match status" value="1"/>
</dbReference>
<evidence type="ECO:0000313" key="4">
    <source>
        <dbReference type="EMBL" id="KAG5549858.1"/>
    </source>
</evidence>
<keyword evidence="2" id="KW-0560">Oxidoreductase</keyword>
<evidence type="ECO:0000259" key="3">
    <source>
        <dbReference type="SMART" id="SM01329"/>
    </source>
</evidence>
<dbReference type="GO" id="GO:0006102">
    <property type="term" value="P:isocitrate metabolic process"/>
    <property type="evidence" value="ECO:0007669"/>
    <property type="project" value="TreeGrafter"/>
</dbReference>
<organism evidence="4 5">
    <name type="scientific">Rhododendron griersonianum</name>
    <dbReference type="NCBI Taxonomy" id="479676"/>
    <lineage>
        <taxon>Eukaryota</taxon>
        <taxon>Viridiplantae</taxon>
        <taxon>Streptophyta</taxon>
        <taxon>Embryophyta</taxon>
        <taxon>Tracheophyta</taxon>
        <taxon>Spermatophyta</taxon>
        <taxon>Magnoliopsida</taxon>
        <taxon>eudicotyledons</taxon>
        <taxon>Gunneridae</taxon>
        <taxon>Pentapetalae</taxon>
        <taxon>asterids</taxon>
        <taxon>Ericales</taxon>
        <taxon>Ericaceae</taxon>
        <taxon>Ericoideae</taxon>
        <taxon>Rhodoreae</taxon>
        <taxon>Rhododendron</taxon>
    </lineage>
</organism>
<comment type="similarity">
    <text evidence="1">Belongs to the isocitrate and isopropylmalate dehydrogenases family.</text>
</comment>
<dbReference type="Pfam" id="PF00180">
    <property type="entry name" value="Iso_dh"/>
    <property type="match status" value="2"/>
</dbReference>
<dbReference type="InterPro" id="IPR019818">
    <property type="entry name" value="IsoCit/isopropylmalate_DH_CS"/>
</dbReference>
<dbReference type="GO" id="GO:0004449">
    <property type="term" value="F:isocitrate dehydrogenase (NAD+) activity"/>
    <property type="evidence" value="ECO:0007669"/>
    <property type="project" value="TreeGrafter"/>
</dbReference>
<dbReference type="GO" id="GO:0051287">
    <property type="term" value="F:NAD binding"/>
    <property type="evidence" value="ECO:0007669"/>
    <property type="project" value="InterPro"/>
</dbReference>
<feature type="domain" description="Isopropylmalate dehydrogenase-like" evidence="3">
    <location>
        <begin position="50"/>
        <end position="414"/>
    </location>
</feature>
<dbReference type="EMBL" id="JACTNZ010000005">
    <property type="protein sequence ID" value="KAG5549858.1"/>
    <property type="molecule type" value="Genomic_DNA"/>
</dbReference>
<protein>
    <recommendedName>
        <fullName evidence="3">Isopropylmalate dehydrogenase-like domain-containing protein</fullName>
    </recommendedName>
</protein>
<gene>
    <name evidence="4" type="ORF">RHGRI_014979</name>
</gene>
<reference evidence="4" key="1">
    <citation type="submission" date="2020-08" db="EMBL/GenBank/DDBJ databases">
        <title>Plant Genome Project.</title>
        <authorList>
            <person name="Zhang R.-G."/>
        </authorList>
    </citation>
    <scope>NUCLEOTIDE SEQUENCE</scope>
    <source>
        <strain evidence="4">WSP0</strain>
        <tissue evidence="4">Leaf</tissue>
    </source>
</reference>
<dbReference type="PANTHER" id="PTHR11835">
    <property type="entry name" value="DECARBOXYLATING DEHYDROGENASES-ISOCITRATE, ISOPROPYLMALATE, TARTRATE"/>
    <property type="match status" value="1"/>
</dbReference>
<dbReference type="SUPFAM" id="SSF53659">
    <property type="entry name" value="Isocitrate/Isopropylmalate dehydrogenase-like"/>
    <property type="match status" value="2"/>
</dbReference>
<keyword evidence="5" id="KW-1185">Reference proteome</keyword>
<evidence type="ECO:0000256" key="2">
    <source>
        <dbReference type="ARBA" id="ARBA00023002"/>
    </source>
</evidence>
<proteinExistence type="inferred from homology"/>
<dbReference type="InterPro" id="IPR024084">
    <property type="entry name" value="IsoPropMal-DH-like_dom"/>
</dbReference>
<comment type="caution">
    <text evidence="4">The sequence shown here is derived from an EMBL/GenBank/DDBJ whole genome shotgun (WGS) entry which is preliminary data.</text>
</comment>
<dbReference type="GO" id="GO:0006099">
    <property type="term" value="P:tricarboxylic acid cycle"/>
    <property type="evidence" value="ECO:0007669"/>
    <property type="project" value="TreeGrafter"/>
</dbReference>
<name>A0AAV6KC40_9ERIC</name>
<dbReference type="GO" id="GO:0005739">
    <property type="term" value="C:mitochondrion"/>
    <property type="evidence" value="ECO:0007669"/>
    <property type="project" value="TreeGrafter"/>
</dbReference>
<dbReference type="GO" id="GO:0000287">
    <property type="term" value="F:magnesium ion binding"/>
    <property type="evidence" value="ECO:0007669"/>
    <property type="project" value="InterPro"/>
</dbReference>
<dbReference type="Proteomes" id="UP000823749">
    <property type="component" value="Chromosome 5"/>
</dbReference>
<accession>A0AAV6KC40</accession>
<evidence type="ECO:0000256" key="1">
    <source>
        <dbReference type="ARBA" id="ARBA00007769"/>
    </source>
</evidence>